<protein>
    <submittedName>
        <fullName evidence="2">Uncharacterized protein</fullName>
    </submittedName>
</protein>
<dbReference type="OrthoDB" id="43122at2759"/>
<comment type="caution">
    <text evidence="2">The sequence shown here is derived from an EMBL/GenBank/DDBJ whole genome shotgun (WGS) entry which is preliminary data.</text>
</comment>
<feature type="compositionally biased region" description="Basic and acidic residues" evidence="1">
    <location>
        <begin position="486"/>
        <end position="578"/>
    </location>
</feature>
<feature type="compositionally biased region" description="Low complexity" evidence="1">
    <location>
        <begin position="304"/>
        <end position="330"/>
    </location>
</feature>
<feature type="compositionally biased region" description="Pro residues" evidence="1">
    <location>
        <begin position="155"/>
        <end position="164"/>
    </location>
</feature>
<feature type="region of interest" description="Disordered" evidence="1">
    <location>
        <begin position="119"/>
        <end position="172"/>
    </location>
</feature>
<feature type="region of interest" description="Disordered" evidence="1">
    <location>
        <begin position="353"/>
        <end position="593"/>
    </location>
</feature>
<dbReference type="Proteomes" id="UP001148018">
    <property type="component" value="Unassembled WGS sequence"/>
</dbReference>
<evidence type="ECO:0000313" key="3">
    <source>
        <dbReference type="Proteomes" id="UP001148018"/>
    </source>
</evidence>
<feature type="compositionally biased region" description="Low complexity" evidence="1">
    <location>
        <begin position="429"/>
        <end position="438"/>
    </location>
</feature>
<accession>A0A9Q0ELA5</accession>
<evidence type="ECO:0000313" key="2">
    <source>
        <dbReference type="EMBL" id="KAJ3607550.1"/>
    </source>
</evidence>
<feature type="compositionally biased region" description="Basic and acidic residues" evidence="1">
    <location>
        <begin position="443"/>
        <end position="452"/>
    </location>
</feature>
<organism evidence="2 3">
    <name type="scientific">Muraenolepis orangiensis</name>
    <name type="common">Patagonian moray cod</name>
    <dbReference type="NCBI Taxonomy" id="630683"/>
    <lineage>
        <taxon>Eukaryota</taxon>
        <taxon>Metazoa</taxon>
        <taxon>Chordata</taxon>
        <taxon>Craniata</taxon>
        <taxon>Vertebrata</taxon>
        <taxon>Euteleostomi</taxon>
        <taxon>Actinopterygii</taxon>
        <taxon>Neopterygii</taxon>
        <taxon>Teleostei</taxon>
        <taxon>Neoteleostei</taxon>
        <taxon>Acanthomorphata</taxon>
        <taxon>Zeiogadaria</taxon>
        <taxon>Gadariae</taxon>
        <taxon>Gadiformes</taxon>
        <taxon>Muraenolepidoidei</taxon>
        <taxon>Muraenolepididae</taxon>
        <taxon>Muraenolepis</taxon>
    </lineage>
</organism>
<dbReference type="AlphaFoldDB" id="A0A9Q0ELA5"/>
<feature type="non-terminal residue" evidence="2">
    <location>
        <position position="617"/>
    </location>
</feature>
<name>A0A9Q0ELA5_9TELE</name>
<feature type="compositionally biased region" description="Polar residues" evidence="1">
    <location>
        <begin position="144"/>
        <end position="154"/>
    </location>
</feature>
<feature type="compositionally biased region" description="Pro residues" evidence="1">
    <location>
        <begin position="128"/>
        <end position="142"/>
    </location>
</feature>
<reference evidence="2" key="1">
    <citation type="submission" date="2022-07" db="EMBL/GenBank/DDBJ databases">
        <title>Chromosome-level genome of Muraenolepis orangiensis.</title>
        <authorList>
            <person name="Kim J."/>
        </authorList>
    </citation>
    <scope>NUCLEOTIDE SEQUENCE</scope>
    <source>
        <strain evidence="2">KU_S4_2022</strain>
        <tissue evidence="2">Muscle</tissue>
    </source>
</reference>
<sequence length="617" mass="69520">VHTFRLHNEASWVQFRQYGAVPPACNRGRHLPALSMCGPRMGKEDQMRTQEMRTQEMRTQEMRIQGMRTQGVLASRKKPPIMPCGPRRSRSSEPKDEAPFPLRVTRVVTATLPSSLVARRVAVEDPPPEFSPPLPEQLPDPPMMTSSCRQTQGPPSRPLNPGAPPHDLGLTPEQREAKLRRVQRIRERVVHQRVPLLTDDRKLAVQMPGVCYHSDAPVEEEQPSRGRGGPAKHHSSVTRYQREDGRPVSPDRRHGDRSRSSRAQWFLSTNQWQGFIPLHSQGAEPLCDQEVADIICRPDQTELASGAADASSSSSSSPSSTSSSSHVSHLSLEKMKENHALFYQIACDVSISDTDAPPGDHNGNHGNEDAERLGRPREGGPVSGRRVGEPLGLLAPSDGFTGPPAPSKPGGEPEETPPLSPQVLPDTTSSSSSSSSSSPQQDLLHHHIPGEKRRFRGKQEEEEEDASHLWDLPGVTKTSEELEILEEVKRDQEAEHRDQQEVKMKRDQEEVKMERHQEEVKMERHQEEVKMKRHQEEMKMERHQEEVNRDQQEVKMERHQEEVNRDQQEVQRRQEQTRMFRKSSSLSDSRETLPGDITVLRGAGLGSTRVTVLRTSL</sequence>
<gene>
    <name evidence="2" type="ORF">NHX12_024601</name>
</gene>
<proteinExistence type="predicted"/>
<feature type="region of interest" description="Disordered" evidence="1">
    <location>
        <begin position="214"/>
        <end position="261"/>
    </location>
</feature>
<evidence type="ECO:0000256" key="1">
    <source>
        <dbReference type="SAM" id="MobiDB-lite"/>
    </source>
</evidence>
<keyword evidence="3" id="KW-1185">Reference proteome</keyword>
<feature type="compositionally biased region" description="Basic and acidic residues" evidence="1">
    <location>
        <begin position="240"/>
        <end position="259"/>
    </location>
</feature>
<dbReference type="EMBL" id="JANIIK010000040">
    <property type="protein sequence ID" value="KAJ3607550.1"/>
    <property type="molecule type" value="Genomic_DNA"/>
</dbReference>
<feature type="region of interest" description="Disordered" evidence="1">
    <location>
        <begin position="303"/>
        <end position="330"/>
    </location>
</feature>
<feature type="region of interest" description="Disordered" evidence="1">
    <location>
        <begin position="70"/>
        <end position="98"/>
    </location>
</feature>
<feature type="compositionally biased region" description="Basic and acidic residues" evidence="1">
    <location>
        <begin position="362"/>
        <end position="378"/>
    </location>
</feature>